<name>A0ABT2D3S6_9BURK</name>
<accession>A0ABT2D3S6</accession>
<evidence type="ECO:0000313" key="3">
    <source>
        <dbReference type="EMBL" id="MCS0659978.1"/>
    </source>
</evidence>
<evidence type="ECO:0000259" key="2">
    <source>
        <dbReference type="SMART" id="SM00014"/>
    </source>
</evidence>
<evidence type="ECO:0000256" key="1">
    <source>
        <dbReference type="SAM" id="Phobius"/>
    </source>
</evidence>
<gene>
    <name evidence="3" type="ORF">NX778_18050</name>
</gene>
<dbReference type="InterPro" id="IPR000326">
    <property type="entry name" value="PAP2/HPO"/>
</dbReference>
<protein>
    <submittedName>
        <fullName evidence="3">Phosphatase PAP2 family protein</fullName>
    </submittedName>
</protein>
<keyword evidence="4" id="KW-1185">Reference proteome</keyword>
<dbReference type="PANTHER" id="PTHR14969:SF13">
    <property type="entry name" value="AT30094P"/>
    <property type="match status" value="1"/>
</dbReference>
<feature type="transmembrane region" description="Helical" evidence="1">
    <location>
        <begin position="56"/>
        <end position="79"/>
    </location>
</feature>
<dbReference type="SUPFAM" id="SSF48317">
    <property type="entry name" value="Acid phosphatase/Vanadium-dependent haloperoxidase"/>
    <property type="match status" value="1"/>
</dbReference>
<dbReference type="RefSeq" id="WP_258813169.1">
    <property type="nucleotide sequence ID" value="NZ_JANUGU010000006.1"/>
</dbReference>
<dbReference type="PANTHER" id="PTHR14969">
    <property type="entry name" value="SPHINGOSINE-1-PHOSPHATE PHOSPHOHYDROLASE"/>
    <property type="match status" value="1"/>
</dbReference>
<keyword evidence="1" id="KW-0812">Transmembrane</keyword>
<organism evidence="3 4">
    <name type="scientific">Massilia terrae</name>
    <dbReference type="NCBI Taxonomy" id="1811224"/>
    <lineage>
        <taxon>Bacteria</taxon>
        <taxon>Pseudomonadati</taxon>
        <taxon>Pseudomonadota</taxon>
        <taxon>Betaproteobacteria</taxon>
        <taxon>Burkholderiales</taxon>
        <taxon>Oxalobacteraceae</taxon>
        <taxon>Telluria group</taxon>
        <taxon>Massilia</taxon>
    </lineage>
</organism>
<sequence>MFEHLNLILFSALNASAGLSGWQLLSARFAAEWLILLVPLTLAALWIGGDARQRQAAVHACLAAIGALAVNATIGLLWFHPRPFMAGVGHTFLHHAPDSSFPSDHATILFTVALALAFSQIDNARRIGSLLLPVAVVVAWARVFLGVHYPMDMFGALLVSVVVTTLFQARMAIAASAALVPMMESVYRRVLAAPIARGWLRP</sequence>
<reference evidence="3 4" key="1">
    <citation type="submission" date="2022-08" db="EMBL/GenBank/DDBJ databases">
        <title>Reclassification of Massilia species as members of the genera Telluria, Duganella, Pseudoduganella, Mokoshia gen. nov. and Zemynaea gen. nov. using orthogonal and non-orthogonal genome-based approaches.</title>
        <authorList>
            <person name="Bowman J.P."/>
        </authorList>
    </citation>
    <scope>NUCLEOTIDE SEQUENCE [LARGE SCALE GENOMIC DNA]</scope>
    <source>
        <strain evidence="3 4">JCM 31606</strain>
    </source>
</reference>
<feature type="transmembrane region" description="Helical" evidence="1">
    <location>
        <begin position="31"/>
        <end position="49"/>
    </location>
</feature>
<comment type="caution">
    <text evidence="3">The sequence shown here is derived from an EMBL/GenBank/DDBJ whole genome shotgun (WGS) entry which is preliminary data.</text>
</comment>
<dbReference type="CDD" id="cd03385">
    <property type="entry name" value="PAP2_BcrC_like"/>
    <property type="match status" value="1"/>
</dbReference>
<dbReference type="Pfam" id="PF01569">
    <property type="entry name" value="PAP2"/>
    <property type="match status" value="1"/>
</dbReference>
<proteinExistence type="predicted"/>
<dbReference type="InterPro" id="IPR036938">
    <property type="entry name" value="PAP2/HPO_sf"/>
</dbReference>
<dbReference type="Proteomes" id="UP001204621">
    <property type="component" value="Unassembled WGS sequence"/>
</dbReference>
<feature type="transmembrane region" description="Helical" evidence="1">
    <location>
        <begin position="155"/>
        <end position="180"/>
    </location>
</feature>
<keyword evidence="1" id="KW-0472">Membrane</keyword>
<dbReference type="Gene3D" id="1.20.144.10">
    <property type="entry name" value="Phosphatidic acid phosphatase type 2/haloperoxidase"/>
    <property type="match status" value="1"/>
</dbReference>
<feature type="domain" description="Phosphatidic acid phosphatase type 2/haloperoxidase" evidence="2">
    <location>
        <begin position="56"/>
        <end position="168"/>
    </location>
</feature>
<feature type="transmembrane region" description="Helical" evidence="1">
    <location>
        <begin position="130"/>
        <end position="149"/>
    </location>
</feature>
<keyword evidence="1" id="KW-1133">Transmembrane helix</keyword>
<feature type="transmembrane region" description="Helical" evidence="1">
    <location>
        <begin position="7"/>
        <end position="25"/>
    </location>
</feature>
<feature type="transmembrane region" description="Helical" evidence="1">
    <location>
        <begin position="99"/>
        <end position="118"/>
    </location>
</feature>
<dbReference type="InterPro" id="IPR033879">
    <property type="entry name" value="UPP_Pase"/>
</dbReference>
<dbReference type="SMART" id="SM00014">
    <property type="entry name" value="acidPPc"/>
    <property type="match status" value="1"/>
</dbReference>
<dbReference type="EMBL" id="JANUGU010000006">
    <property type="protein sequence ID" value="MCS0659978.1"/>
    <property type="molecule type" value="Genomic_DNA"/>
</dbReference>
<evidence type="ECO:0000313" key="4">
    <source>
        <dbReference type="Proteomes" id="UP001204621"/>
    </source>
</evidence>